<dbReference type="InterPro" id="IPR017853">
    <property type="entry name" value="GH"/>
</dbReference>
<sequence length="844" mass="86760">MNVLRRKFSSSKLTRTVALISPLYLLLMGSVSAASLFSASDVPARLNEDDTSSVELGVKFKASSAGKITGIRFYKGSSNKSLHTVHLWSANGALLASADSVGETASGWQQVNLASPVAISANTTYVVSYHTNGYYSETDNYFNVARISGPLTALDSASSGGNSVYTYGTTVQFPTSTFRAANYWVDPVFSVATAYVPPIANSFGGLVAGVNTPLQIQSSTILSHASDPNGYPLSVSAVGSPKNGSVAMNGTVVTFTPATNYTGAASFAYTVKDTAGGTASAVASLSVNALAAPVARNDTGFAITKGSNFSVQSSALLANDTDPNGLSLTLTGVSNPVNGTVSLSGSTITFIPTSGYTGSAGFTYSIQDTAGGKASATVSLTVNATVSNSVSSANRYSQFANYPNDPNFIMIASWLQNPNRPIGGAYATNLDATVASKINTYWDIDNAAGGSWGPTSFGKGDPGGEFAAISKAGLYVIANVNTNAGAGTPNNTDPSSIASILADVGATGAKNVIGWSMGDEPQTGSCSAWPISAIPGQVATLKSYDSTRPTFLNSDEYQVNGSGTCPGNDAYIAAMGVASFDSYPLTSPWNCGTAQCGSPRDAAWLQGWAVNRFMSVRAAGAPFTPFVDTGTDELAFSSQNGSSCSESTNLCTGGQYKRAPAPLVNAEVWMSLINGASGFAYFCQDSNGYSWCLGEGGSAAAKAVQANLTYINTSVLAFAPQINAATVGSCTMINGSSYTSFAKSCSNGVLTMSSSATPGSAMAKSYNGAIYLFAQPAHNGSATMTFTLAGYAGKTATVVYDSNAHYDAGNSAMGRTFALNSSAQFGDSFGANGDNYQVKIYKIQ</sequence>
<evidence type="ECO:0000313" key="4">
    <source>
        <dbReference type="EMBL" id="SFK77196.1"/>
    </source>
</evidence>
<dbReference type="Pfam" id="PF13313">
    <property type="entry name" value="DUF4082"/>
    <property type="match status" value="1"/>
</dbReference>
<feature type="chain" id="PRO_5011458957" evidence="1">
    <location>
        <begin position="34"/>
        <end position="844"/>
    </location>
</feature>
<dbReference type="SUPFAM" id="SSF51445">
    <property type="entry name" value="(Trans)glycosidases"/>
    <property type="match status" value="1"/>
</dbReference>
<dbReference type="NCBIfam" id="NF012211">
    <property type="entry name" value="tand_rpt_95"/>
    <property type="match status" value="2"/>
</dbReference>
<dbReference type="Pfam" id="PF17963">
    <property type="entry name" value="Big_9"/>
    <property type="match status" value="1"/>
</dbReference>
<dbReference type="Pfam" id="PF17892">
    <property type="entry name" value="Cadherin_5"/>
    <property type="match status" value="1"/>
</dbReference>
<keyword evidence="1" id="KW-0732">Signal</keyword>
<evidence type="ECO:0000259" key="2">
    <source>
        <dbReference type="Pfam" id="PF13313"/>
    </source>
</evidence>
<dbReference type="STRING" id="1612308.SAMN05444581_11919"/>
<gene>
    <name evidence="4" type="ORF">SAMN05444581_11919</name>
</gene>
<proteinExistence type="predicted"/>
<dbReference type="InterPro" id="IPR041690">
    <property type="entry name" value="Cadherin_5"/>
</dbReference>
<feature type="domain" description="Cadherin-like" evidence="3">
    <location>
        <begin position="211"/>
        <end position="288"/>
    </location>
</feature>
<protein>
    <submittedName>
        <fullName evidence="4">Uncharacterized protein</fullName>
    </submittedName>
</protein>
<evidence type="ECO:0000259" key="3">
    <source>
        <dbReference type="Pfam" id="PF17892"/>
    </source>
</evidence>
<dbReference type="EMBL" id="FOSN01000019">
    <property type="protein sequence ID" value="SFK77196.1"/>
    <property type="molecule type" value="Genomic_DNA"/>
</dbReference>
<keyword evidence="5" id="KW-1185">Reference proteome</keyword>
<name>A0A1I4CAK5_9HYPH</name>
<organism evidence="4 5">
    <name type="scientific">Methylocapsa palsarum</name>
    <dbReference type="NCBI Taxonomy" id="1612308"/>
    <lineage>
        <taxon>Bacteria</taxon>
        <taxon>Pseudomonadati</taxon>
        <taxon>Pseudomonadota</taxon>
        <taxon>Alphaproteobacteria</taxon>
        <taxon>Hyphomicrobiales</taxon>
        <taxon>Beijerinckiaceae</taxon>
        <taxon>Methylocapsa</taxon>
    </lineage>
</organism>
<dbReference type="Gene3D" id="2.60.40.2810">
    <property type="match status" value="1"/>
</dbReference>
<evidence type="ECO:0000256" key="1">
    <source>
        <dbReference type="SAM" id="SignalP"/>
    </source>
</evidence>
<feature type="signal peptide" evidence="1">
    <location>
        <begin position="1"/>
        <end position="33"/>
    </location>
</feature>
<feature type="domain" description="DUF4082" evidence="2">
    <location>
        <begin position="41"/>
        <end position="185"/>
    </location>
</feature>
<accession>A0A1I4CAK5</accession>
<dbReference type="AlphaFoldDB" id="A0A1I4CAK5"/>
<dbReference type="OrthoDB" id="7329412at2"/>
<reference evidence="4 5" key="1">
    <citation type="submission" date="2016-10" db="EMBL/GenBank/DDBJ databases">
        <authorList>
            <person name="de Groot N.N."/>
        </authorList>
    </citation>
    <scope>NUCLEOTIDE SEQUENCE [LARGE SCALE GENOMIC DNA]</scope>
    <source>
        <strain evidence="4 5">NE2</strain>
    </source>
</reference>
<dbReference type="Gene3D" id="2.60.40.3440">
    <property type="match status" value="1"/>
</dbReference>
<dbReference type="InterPro" id="IPR025141">
    <property type="entry name" value="DUF4082"/>
</dbReference>
<evidence type="ECO:0000313" key="5">
    <source>
        <dbReference type="Proteomes" id="UP000198755"/>
    </source>
</evidence>
<dbReference type="Proteomes" id="UP000198755">
    <property type="component" value="Unassembled WGS sequence"/>
</dbReference>